<evidence type="ECO:0000313" key="2">
    <source>
        <dbReference type="Proteomes" id="UP000250369"/>
    </source>
</evidence>
<dbReference type="OrthoDB" id="3078186at2"/>
<evidence type="ECO:0000313" key="1">
    <source>
        <dbReference type="EMBL" id="RAV19474.1"/>
    </source>
</evidence>
<organism evidence="1 2">
    <name type="scientific">Paenibacillus contaminans</name>
    <dbReference type="NCBI Taxonomy" id="450362"/>
    <lineage>
        <taxon>Bacteria</taxon>
        <taxon>Bacillati</taxon>
        <taxon>Bacillota</taxon>
        <taxon>Bacilli</taxon>
        <taxon>Bacillales</taxon>
        <taxon>Paenibacillaceae</taxon>
        <taxon>Paenibacillus</taxon>
    </lineage>
</organism>
<dbReference type="RefSeq" id="WP_113032835.1">
    <property type="nucleotide sequence ID" value="NZ_QMFB01000012.1"/>
</dbReference>
<sequence>MSNYGEELAYWYLRLNGFFTINNFVLHHNREGRTSDADILAVRFPYVYEEVGGRDEDWDNQLVGRFNKDKIVGLICEVKTGLDFDETKLFKEVNLSKALGRFGFTERLDRQADELSIKPSLTIDNYEIYKVLISTDPQSPRTDCLHIKLVDVQRFIKERMKKYVYRKLSDRMFFQSELLQYMIWEESMK</sequence>
<comment type="caution">
    <text evidence="1">The sequence shown here is derived from an EMBL/GenBank/DDBJ whole genome shotgun (WGS) entry which is preliminary data.</text>
</comment>
<dbReference type="AlphaFoldDB" id="A0A329MI38"/>
<gene>
    <name evidence="1" type="ORF">DQG23_21015</name>
</gene>
<accession>A0A329MI38</accession>
<reference evidence="1 2" key="1">
    <citation type="journal article" date="2009" name="Int. J. Syst. Evol. Microbiol.">
        <title>Paenibacillus contaminans sp. nov., isolated from a contaminated laboratory plate.</title>
        <authorList>
            <person name="Chou J.H."/>
            <person name="Lee J.H."/>
            <person name="Lin M.C."/>
            <person name="Chang P.S."/>
            <person name="Arun A.B."/>
            <person name="Young C.C."/>
            <person name="Chen W.M."/>
        </authorList>
    </citation>
    <scope>NUCLEOTIDE SEQUENCE [LARGE SCALE GENOMIC DNA]</scope>
    <source>
        <strain evidence="1 2">CKOBP-6</strain>
    </source>
</reference>
<protein>
    <submittedName>
        <fullName evidence="1">Uncharacterized protein</fullName>
    </submittedName>
</protein>
<name>A0A329MI38_9BACL</name>
<proteinExistence type="predicted"/>
<dbReference type="EMBL" id="QMFB01000012">
    <property type="protein sequence ID" value="RAV19474.1"/>
    <property type="molecule type" value="Genomic_DNA"/>
</dbReference>
<keyword evidence="2" id="KW-1185">Reference proteome</keyword>
<dbReference type="Proteomes" id="UP000250369">
    <property type="component" value="Unassembled WGS sequence"/>
</dbReference>